<feature type="compositionally biased region" description="Polar residues" evidence="1">
    <location>
        <begin position="12"/>
        <end position="29"/>
    </location>
</feature>
<sequence>MMAPHRGPSKGQYGQHSRSAEITQSQQQEVPAADPAQGSRAITSTNIDPPTTPIHQVGPFRVPQYNPPPLTPWPASPDGEDFDFTDADSIPLSVPPAAGNLSSPVKRACAVGGNQNSLQKKSDLEGWEERDEDIIEAAWKVWRSNVYDHYIITVNRISDPFSDQPQSIEFIFTCKYHT</sequence>
<evidence type="ECO:0000313" key="2">
    <source>
        <dbReference type="EMBL" id="KIK04754.1"/>
    </source>
</evidence>
<dbReference type="Proteomes" id="UP000054477">
    <property type="component" value="Unassembled WGS sequence"/>
</dbReference>
<proteinExistence type="predicted"/>
<feature type="region of interest" description="Disordered" evidence="1">
    <location>
        <begin position="1"/>
        <end position="105"/>
    </location>
</feature>
<evidence type="ECO:0000313" key="3">
    <source>
        <dbReference type="Proteomes" id="UP000054477"/>
    </source>
</evidence>
<protein>
    <submittedName>
        <fullName evidence="2">Unplaced genomic scaffold K443scaffold_31, whole genome shotgun sequence</fullName>
    </submittedName>
</protein>
<dbReference type="HOGENOM" id="CLU_1510853_0_0_1"/>
<feature type="compositionally biased region" description="Pro residues" evidence="1">
    <location>
        <begin position="65"/>
        <end position="75"/>
    </location>
</feature>
<feature type="compositionally biased region" description="Polar residues" evidence="1">
    <location>
        <begin position="40"/>
        <end position="49"/>
    </location>
</feature>
<keyword evidence="3" id="KW-1185">Reference proteome</keyword>
<dbReference type="EMBL" id="KN838566">
    <property type="protein sequence ID" value="KIK04754.1"/>
    <property type="molecule type" value="Genomic_DNA"/>
</dbReference>
<dbReference type="OrthoDB" id="3020297at2759"/>
<reference evidence="3" key="2">
    <citation type="submission" date="2015-01" db="EMBL/GenBank/DDBJ databases">
        <title>Evolutionary Origins and Diversification of the Mycorrhizal Mutualists.</title>
        <authorList>
            <consortium name="DOE Joint Genome Institute"/>
            <consortium name="Mycorrhizal Genomics Consortium"/>
            <person name="Kohler A."/>
            <person name="Kuo A."/>
            <person name="Nagy L.G."/>
            <person name="Floudas D."/>
            <person name="Copeland A."/>
            <person name="Barry K.W."/>
            <person name="Cichocki N."/>
            <person name="Veneault-Fourrey C."/>
            <person name="LaButti K."/>
            <person name="Lindquist E.A."/>
            <person name="Lipzen A."/>
            <person name="Lundell T."/>
            <person name="Morin E."/>
            <person name="Murat C."/>
            <person name="Riley R."/>
            <person name="Ohm R."/>
            <person name="Sun H."/>
            <person name="Tunlid A."/>
            <person name="Henrissat B."/>
            <person name="Grigoriev I.V."/>
            <person name="Hibbett D.S."/>
            <person name="Martin F."/>
        </authorList>
    </citation>
    <scope>NUCLEOTIDE SEQUENCE [LARGE SCALE GENOMIC DNA]</scope>
    <source>
        <strain evidence="3">LaAM-08-1</strain>
    </source>
</reference>
<gene>
    <name evidence="2" type="ORF">K443DRAFT_120776</name>
</gene>
<accession>A0A0C9XSQ9</accession>
<name>A0A0C9XSQ9_9AGAR</name>
<evidence type="ECO:0000256" key="1">
    <source>
        <dbReference type="SAM" id="MobiDB-lite"/>
    </source>
</evidence>
<dbReference type="AlphaFoldDB" id="A0A0C9XSQ9"/>
<reference evidence="2 3" key="1">
    <citation type="submission" date="2014-04" db="EMBL/GenBank/DDBJ databases">
        <authorList>
            <consortium name="DOE Joint Genome Institute"/>
            <person name="Kuo A."/>
            <person name="Kohler A."/>
            <person name="Nagy L.G."/>
            <person name="Floudas D."/>
            <person name="Copeland A."/>
            <person name="Barry K.W."/>
            <person name="Cichocki N."/>
            <person name="Veneault-Fourrey C."/>
            <person name="LaButti K."/>
            <person name="Lindquist E.A."/>
            <person name="Lipzen A."/>
            <person name="Lundell T."/>
            <person name="Morin E."/>
            <person name="Murat C."/>
            <person name="Sun H."/>
            <person name="Tunlid A."/>
            <person name="Henrissat B."/>
            <person name="Grigoriev I.V."/>
            <person name="Hibbett D.S."/>
            <person name="Martin F."/>
            <person name="Nordberg H.P."/>
            <person name="Cantor M.N."/>
            <person name="Hua S.X."/>
        </authorList>
    </citation>
    <scope>NUCLEOTIDE SEQUENCE [LARGE SCALE GENOMIC DNA]</scope>
    <source>
        <strain evidence="2 3">LaAM-08-1</strain>
    </source>
</reference>
<organism evidence="2 3">
    <name type="scientific">Laccaria amethystina LaAM-08-1</name>
    <dbReference type="NCBI Taxonomy" id="1095629"/>
    <lineage>
        <taxon>Eukaryota</taxon>
        <taxon>Fungi</taxon>
        <taxon>Dikarya</taxon>
        <taxon>Basidiomycota</taxon>
        <taxon>Agaricomycotina</taxon>
        <taxon>Agaricomycetes</taxon>
        <taxon>Agaricomycetidae</taxon>
        <taxon>Agaricales</taxon>
        <taxon>Agaricineae</taxon>
        <taxon>Hydnangiaceae</taxon>
        <taxon>Laccaria</taxon>
    </lineage>
</organism>